<evidence type="ECO:0000313" key="1">
    <source>
        <dbReference type="EMBL" id="QAY33033.1"/>
    </source>
</evidence>
<reference evidence="1 2" key="1">
    <citation type="submission" date="2019-01" db="EMBL/GenBank/DDBJ databases">
        <title>Complete genome sequence of Bifidobacterium gallinarum CACC 514.</title>
        <authorList>
            <person name="Jung M."/>
        </authorList>
    </citation>
    <scope>NUCLEOTIDE SEQUENCE [LARGE SCALE GENOMIC DNA]</scope>
    <source>
        <strain evidence="1 2">CACC 514</strain>
    </source>
</reference>
<dbReference type="EMBL" id="CP035464">
    <property type="protein sequence ID" value="QAY33033.1"/>
    <property type="molecule type" value="Genomic_DNA"/>
</dbReference>
<dbReference type="RefSeq" id="WP_129237462.1">
    <property type="nucleotide sequence ID" value="NZ_CP035464.1"/>
</dbReference>
<dbReference type="KEGG" id="bgx:ESN35_06165"/>
<accession>A0A4P6DSW6</accession>
<proteinExistence type="predicted"/>
<name>A0A4P6DSW6_9BIFI</name>
<gene>
    <name evidence="1" type="ORF">ESN35_06165</name>
</gene>
<organism evidence="1 2">
    <name type="scientific">Bifidobacterium pullorum subsp. gallinarum</name>
    <dbReference type="NCBI Taxonomy" id="78344"/>
    <lineage>
        <taxon>Bacteria</taxon>
        <taxon>Bacillati</taxon>
        <taxon>Actinomycetota</taxon>
        <taxon>Actinomycetes</taxon>
        <taxon>Bifidobacteriales</taxon>
        <taxon>Bifidobacteriaceae</taxon>
        <taxon>Bifidobacterium</taxon>
    </lineage>
</organism>
<dbReference type="Proteomes" id="UP000293589">
    <property type="component" value="Chromosome"/>
</dbReference>
<protein>
    <submittedName>
        <fullName evidence="1">Uncharacterized protein</fullName>
    </submittedName>
</protein>
<sequence length="280" mass="31052">MALAGGRRVAWPRVDFRADAMQRFARRARDGRVWDMMTVIMPPGCRVDGFDLGGWRHTGFMTKRMIRDFEAGGLVSVAFRPDAPVCLWRLVDVRREQVDVADPEALCLAVRRAARLSETFDVAWDREMTMRLLAAVDGVAPSMERQMILDDGVDRVLLYTRTLVPMVSRLGDDMRVGELLAVGRGNVARFLSGFEGRTVRTTGWLRWLEPDGSYAADSVRGVRSMLSAPLSDGVPRTAGGSRYEPLSYTHHADGSVSMYDVADPADPMIGVSSPTGRRTV</sequence>
<dbReference type="AlphaFoldDB" id="A0A4P6DSW6"/>
<evidence type="ECO:0000313" key="2">
    <source>
        <dbReference type="Proteomes" id="UP000293589"/>
    </source>
</evidence>